<sequence>MVRIALIPLLSFLLLCLNSQAREAPRLTDDWSVRSIAIEDSELSRQIALSLRNPHDLRRFHRSHRISTSPAIRLPGGYHHGPGPLRNYRLGLAIPVENFRQIVGDSRFAMHKSLEWRRMKIKRWERAEATVSRTPSGVF</sequence>
<evidence type="ECO:0000256" key="1">
    <source>
        <dbReference type="SAM" id="SignalP"/>
    </source>
</evidence>
<dbReference type="EMBL" id="JANQDX010000005">
    <property type="protein sequence ID" value="KAL0924010.1"/>
    <property type="molecule type" value="Genomic_DNA"/>
</dbReference>
<dbReference type="AlphaFoldDB" id="A0ABD0VGA0"/>
<organism evidence="2 3">
    <name type="scientific">Dendrobium thyrsiflorum</name>
    <name type="common">Pinecone-like raceme dendrobium</name>
    <name type="synonym">Orchid</name>
    <dbReference type="NCBI Taxonomy" id="117978"/>
    <lineage>
        <taxon>Eukaryota</taxon>
        <taxon>Viridiplantae</taxon>
        <taxon>Streptophyta</taxon>
        <taxon>Embryophyta</taxon>
        <taxon>Tracheophyta</taxon>
        <taxon>Spermatophyta</taxon>
        <taxon>Magnoliopsida</taxon>
        <taxon>Liliopsida</taxon>
        <taxon>Asparagales</taxon>
        <taxon>Orchidaceae</taxon>
        <taxon>Epidendroideae</taxon>
        <taxon>Malaxideae</taxon>
        <taxon>Dendrobiinae</taxon>
        <taxon>Dendrobium</taxon>
    </lineage>
</organism>
<keyword evidence="1" id="KW-0732">Signal</keyword>
<dbReference type="Proteomes" id="UP001552299">
    <property type="component" value="Unassembled WGS sequence"/>
</dbReference>
<name>A0ABD0VGA0_DENTH</name>
<proteinExistence type="predicted"/>
<accession>A0ABD0VGA0</accession>
<gene>
    <name evidence="2" type="ORF">M5K25_004811</name>
</gene>
<comment type="caution">
    <text evidence="2">The sequence shown here is derived from an EMBL/GenBank/DDBJ whole genome shotgun (WGS) entry which is preliminary data.</text>
</comment>
<feature type="signal peptide" evidence="1">
    <location>
        <begin position="1"/>
        <end position="21"/>
    </location>
</feature>
<evidence type="ECO:0000313" key="2">
    <source>
        <dbReference type="EMBL" id="KAL0924010.1"/>
    </source>
</evidence>
<evidence type="ECO:0000313" key="3">
    <source>
        <dbReference type="Proteomes" id="UP001552299"/>
    </source>
</evidence>
<keyword evidence="3" id="KW-1185">Reference proteome</keyword>
<protein>
    <submittedName>
        <fullName evidence="2">Uncharacterized protein</fullName>
    </submittedName>
</protein>
<feature type="chain" id="PRO_5044859528" evidence="1">
    <location>
        <begin position="22"/>
        <end position="139"/>
    </location>
</feature>
<reference evidence="2 3" key="1">
    <citation type="journal article" date="2024" name="Plant Biotechnol. J.">
        <title>Dendrobium thyrsiflorum genome and its molecular insights into genes involved in important horticultural traits.</title>
        <authorList>
            <person name="Chen B."/>
            <person name="Wang J.Y."/>
            <person name="Zheng P.J."/>
            <person name="Li K.L."/>
            <person name="Liang Y.M."/>
            <person name="Chen X.F."/>
            <person name="Zhang C."/>
            <person name="Zhao X."/>
            <person name="He X."/>
            <person name="Zhang G.Q."/>
            <person name="Liu Z.J."/>
            <person name="Xu Q."/>
        </authorList>
    </citation>
    <scope>NUCLEOTIDE SEQUENCE [LARGE SCALE GENOMIC DNA]</scope>
    <source>
        <strain evidence="2">GZMU011</strain>
    </source>
</reference>